<evidence type="ECO:0000313" key="5">
    <source>
        <dbReference type="Proteomes" id="UP001223084"/>
    </source>
</evidence>
<dbReference type="InterPro" id="IPR001296">
    <property type="entry name" value="Glyco_trans_1"/>
</dbReference>
<comment type="caution">
    <text evidence="4">The sequence shown here is derived from an EMBL/GenBank/DDBJ whole genome shotgun (WGS) entry which is preliminary data.</text>
</comment>
<evidence type="ECO:0000259" key="3">
    <source>
        <dbReference type="Pfam" id="PF13439"/>
    </source>
</evidence>
<dbReference type="Pfam" id="PF13439">
    <property type="entry name" value="Glyco_transf_4"/>
    <property type="match status" value="1"/>
</dbReference>
<dbReference type="AlphaFoldDB" id="A0AAW7CFY8"/>
<dbReference type="GO" id="GO:0009103">
    <property type="term" value="P:lipopolysaccharide biosynthetic process"/>
    <property type="evidence" value="ECO:0007669"/>
    <property type="project" value="TreeGrafter"/>
</dbReference>
<dbReference type="SUPFAM" id="SSF53756">
    <property type="entry name" value="UDP-Glycosyltransferase/glycogen phosphorylase"/>
    <property type="match status" value="1"/>
</dbReference>
<dbReference type="GO" id="GO:0016757">
    <property type="term" value="F:glycosyltransferase activity"/>
    <property type="evidence" value="ECO:0007669"/>
    <property type="project" value="UniProtKB-KW"/>
</dbReference>
<dbReference type="EC" id="2.4.-.-" evidence="4"/>
<protein>
    <submittedName>
        <fullName evidence="4">Glycosyltransferase</fullName>
        <ecNumber evidence="4">2.4.-.-</ecNumber>
    </submittedName>
</protein>
<dbReference type="Pfam" id="PF00534">
    <property type="entry name" value="Glycos_transf_1"/>
    <property type="match status" value="1"/>
</dbReference>
<dbReference type="PANTHER" id="PTHR46401:SF2">
    <property type="entry name" value="GLYCOSYLTRANSFERASE WBBK-RELATED"/>
    <property type="match status" value="1"/>
</dbReference>
<dbReference type="PANTHER" id="PTHR46401">
    <property type="entry name" value="GLYCOSYLTRANSFERASE WBBK-RELATED"/>
    <property type="match status" value="1"/>
</dbReference>
<feature type="domain" description="Glycosyl transferase family 1" evidence="2">
    <location>
        <begin position="184"/>
        <end position="330"/>
    </location>
</feature>
<accession>A0AAW7CFY8</accession>
<organism evidence="4 5">
    <name type="scientific">Heyndrickxia coagulans</name>
    <name type="common">Weizmannia coagulans</name>
    <dbReference type="NCBI Taxonomy" id="1398"/>
    <lineage>
        <taxon>Bacteria</taxon>
        <taxon>Bacillati</taxon>
        <taxon>Bacillota</taxon>
        <taxon>Bacilli</taxon>
        <taxon>Bacillales</taxon>
        <taxon>Bacillaceae</taxon>
        <taxon>Heyndrickxia</taxon>
    </lineage>
</organism>
<sequence length="367" mass="42451">MKILHVGEYAKGGIATYLREVISYQKQSPLIEDVYIAISGYNSEKKYPLPQENIFYYKYSRSLKNILRAILSINNYIDKINPDIIHVHSSFAGLFVRIPLFFKRKKFKVVYCSHGWSFLMDVNGLKRYFYVLIERLLSKRTDLIINISKYEYKKSLKLHIPKDKSVVIYNGISNVKKASKKKGVDNFDNSKVNLLFVGRHDKQKGLDILIDFFNQNNYMDIKLNVIGSSVLSNNSRLSTAGNVVFLGWIDNDEIDEYYQSCDAVIVPSRWEGFGLVAVEAMKNKKPVIVSNRGALPEVVNRETGYIFDLDNMNSLKKILDNINKEELTRKGYNAYYRYCNLFTSDIMNKKIISQYIRLIESSGKHAK</sequence>
<keyword evidence="4" id="KW-0328">Glycosyltransferase</keyword>
<dbReference type="Proteomes" id="UP001223084">
    <property type="component" value="Unassembled WGS sequence"/>
</dbReference>
<gene>
    <name evidence="4" type="ORF">QN341_01375</name>
</gene>
<dbReference type="EMBL" id="JASUZX010000001">
    <property type="protein sequence ID" value="MDL5039744.1"/>
    <property type="molecule type" value="Genomic_DNA"/>
</dbReference>
<keyword evidence="1 4" id="KW-0808">Transferase</keyword>
<evidence type="ECO:0000313" key="4">
    <source>
        <dbReference type="EMBL" id="MDL5039744.1"/>
    </source>
</evidence>
<name>A0AAW7CFY8_HEYCO</name>
<proteinExistence type="predicted"/>
<reference evidence="4" key="1">
    <citation type="submission" date="2023-06" db="EMBL/GenBank/DDBJ databases">
        <title>Probiogenomic evaluation and L lactic producing Weizmannia coaggulans BKMTCR2-2 from tree bark.</title>
        <authorList>
            <person name="Mahittikon J."/>
            <person name="Tanasupawat S."/>
        </authorList>
    </citation>
    <scope>NUCLEOTIDE SEQUENCE</scope>
    <source>
        <strain evidence="4">BKMTCR2-2</strain>
    </source>
</reference>
<evidence type="ECO:0000256" key="1">
    <source>
        <dbReference type="ARBA" id="ARBA00022679"/>
    </source>
</evidence>
<dbReference type="RefSeq" id="WP_285957701.1">
    <property type="nucleotide sequence ID" value="NZ_JASUZX010000001.1"/>
</dbReference>
<feature type="domain" description="Glycosyltransferase subfamily 4-like N-terminal" evidence="3">
    <location>
        <begin position="12"/>
        <end position="172"/>
    </location>
</feature>
<dbReference type="Gene3D" id="3.40.50.2000">
    <property type="entry name" value="Glycogen Phosphorylase B"/>
    <property type="match status" value="2"/>
</dbReference>
<dbReference type="InterPro" id="IPR028098">
    <property type="entry name" value="Glyco_trans_4-like_N"/>
</dbReference>
<evidence type="ECO:0000259" key="2">
    <source>
        <dbReference type="Pfam" id="PF00534"/>
    </source>
</evidence>